<evidence type="ECO:0000259" key="9">
    <source>
        <dbReference type="PROSITE" id="PS50157"/>
    </source>
</evidence>
<proteinExistence type="predicted"/>
<sequence length="519" mass="57150">MNTVIQYHQQNNLTKSVPPVSSLSSPLNQIMGKHNSTSSASRFTIIKDNAKKVPRSKLAGQKINKMAKGTKGSDKEHIILPPISSLINDDSTNTNSMETKAGRRKSDSSAASNTTRSISSSTLLNATDSKTFNGSSPNVSASASYGSTSFRPTTSYNTNTSVHPYGGDSNLMITPALSAAPSWSRQDMHQSLQQQQQQQQQSYIYTTASQQQQQQPYYNGEKYPHIAPLNYYMPPMNNASDTDRSLNGNNANMVQGSIPSPMGTPLSSPGQMGLLPREQPSGPLQQRQPQEQQGFYYVYTDPAASNLSAQQRVVSQQQRQQQHHILQQQFTNYSNPEQMQYAPNGAPFVYATGPLLPQGQSMQQMPNGNPQNQLSMAPPQQQNIGCGSTADHSPNLQPSGMGGAMQMMPNSNAYRNTYSPVNVQTSNVNPSVFDPNIPTPAKIQSNLTLATKLRKQCPVCGKICSRPSTLKTHYMIHTGDTPFKCPWEGCNKSFNVKSNMFRHLKSHKRKLEQRQLQKS</sequence>
<keyword evidence="2" id="KW-0479">Metal-binding</keyword>
<dbReference type="PANTHER" id="PTHR24408">
    <property type="entry name" value="ZINC FINGER PROTEIN"/>
    <property type="match status" value="1"/>
</dbReference>
<dbReference type="OMA" id="KSSHIMT"/>
<evidence type="ECO:0000256" key="4">
    <source>
        <dbReference type="ARBA" id="ARBA00022771"/>
    </source>
</evidence>
<organism evidence="10 11">
    <name type="scientific">Huiozyma naganishii (strain ATCC MYA-139 / BCRC 22969 / CBS 8797 / KCTC 17520 / NBRC 10181 / NCYC 3082 / Yp74L-3)</name>
    <name type="common">Yeast</name>
    <name type="synonym">Kazachstania naganishii</name>
    <dbReference type="NCBI Taxonomy" id="1071383"/>
    <lineage>
        <taxon>Eukaryota</taxon>
        <taxon>Fungi</taxon>
        <taxon>Dikarya</taxon>
        <taxon>Ascomycota</taxon>
        <taxon>Saccharomycotina</taxon>
        <taxon>Saccharomycetes</taxon>
        <taxon>Saccharomycetales</taxon>
        <taxon>Saccharomycetaceae</taxon>
        <taxon>Huiozyma</taxon>
    </lineage>
</organism>
<dbReference type="Proteomes" id="UP000006310">
    <property type="component" value="Chromosome 7"/>
</dbReference>
<name>J7S0U9_HUIN7</name>
<dbReference type="STRING" id="1071383.J7S0U9"/>
<feature type="region of interest" description="Disordered" evidence="8">
    <location>
        <begin position="364"/>
        <end position="386"/>
    </location>
</feature>
<dbReference type="PROSITE" id="PS00028">
    <property type="entry name" value="ZINC_FINGER_C2H2_1"/>
    <property type="match status" value="2"/>
</dbReference>
<reference evidence="11" key="2">
    <citation type="submission" date="2012-08" db="EMBL/GenBank/DDBJ databases">
        <title>Genome sequence of Kazachstania naganishii.</title>
        <authorList>
            <person name="Gordon J.L."/>
            <person name="Armisen D."/>
            <person name="Proux-Wera E."/>
            <person name="OhEigeartaigh S.S."/>
            <person name="Byrne K.P."/>
            <person name="Wolfe K.H."/>
        </authorList>
    </citation>
    <scope>NUCLEOTIDE SEQUENCE [LARGE SCALE GENOMIC DNA]</scope>
    <source>
        <strain evidence="11">ATCC MYA-139 / BCRC 22969 / CBS 8797 / CCRC 22969 / KCTC 17520 / NBRC 10181 / NCYC 3082</strain>
    </source>
</reference>
<feature type="region of interest" description="Disordered" evidence="8">
    <location>
        <begin position="65"/>
        <end position="156"/>
    </location>
</feature>
<dbReference type="eggNOG" id="KOG1721">
    <property type="taxonomic scope" value="Eukaryota"/>
</dbReference>
<evidence type="ECO:0000256" key="7">
    <source>
        <dbReference type="PROSITE-ProRule" id="PRU00042"/>
    </source>
</evidence>
<keyword evidence="3" id="KW-0677">Repeat</keyword>
<evidence type="ECO:0000256" key="3">
    <source>
        <dbReference type="ARBA" id="ARBA00022737"/>
    </source>
</evidence>
<feature type="compositionally biased region" description="Polar residues" evidence="8">
    <location>
        <begin position="85"/>
        <end position="98"/>
    </location>
</feature>
<gene>
    <name evidence="10" type="primary">KNAG0G01140</name>
    <name evidence="10" type="ordered locus">KNAG_0G01140</name>
</gene>
<dbReference type="FunFam" id="3.30.160.60:FF:001102">
    <property type="entry name" value="Transcription factor IIIA"/>
    <property type="match status" value="1"/>
</dbReference>
<dbReference type="PROSITE" id="PS50157">
    <property type="entry name" value="ZINC_FINGER_C2H2_2"/>
    <property type="match status" value="2"/>
</dbReference>
<dbReference type="GO" id="GO:0005634">
    <property type="term" value="C:nucleus"/>
    <property type="evidence" value="ECO:0007669"/>
    <property type="project" value="UniProtKB-SubCell"/>
</dbReference>
<keyword evidence="4 7" id="KW-0863">Zinc-finger</keyword>
<evidence type="ECO:0000256" key="2">
    <source>
        <dbReference type="ARBA" id="ARBA00022723"/>
    </source>
</evidence>
<feature type="compositionally biased region" description="Polar residues" evidence="8">
    <location>
        <begin position="108"/>
        <end position="156"/>
    </location>
</feature>
<dbReference type="OrthoDB" id="3437960at2759"/>
<dbReference type="InterPro" id="IPR013087">
    <property type="entry name" value="Znf_C2H2_type"/>
</dbReference>
<dbReference type="SMART" id="SM00355">
    <property type="entry name" value="ZnF_C2H2"/>
    <property type="match status" value="2"/>
</dbReference>
<dbReference type="Gene3D" id="3.30.160.60">
    <property type="entry name" value="Classic Zinc Finger"/>
    <property type="match status" value="2"/>
</dbReference>
<dbReference type="GO" id="GO:0008270">
    <property type="term" value="F:zinc ion binding"/>
    <property type="evidence" value="ECO:0007669"/>
    <property type="project" value="UniProtKB-KW"/>
</dbReference>
<dbReference type="GeneID" id="34526896"/>
<dbReference type="GO" id="GO:0043565">
    <property type="term" value="F:sequence-specific DNA binding"/>
    <property type="evidence" value="ECO:0007669"/>
    <property type="project" value="TreeGrafter"/>
</dbReference>
<dbReference type="RefSeq" id="XP_022465418.1">
    <property type="nucleotide sequence ID" value="XM_022608976.1"/>
</dbReference>
<feature type="compositionally biased region" description="Low complexity" evidence="8">
    <location>
        <begin position="364"/>
        <end position="373"/>
    </location>
</feature>
<evidence type="ECO:0000256" key="1">
    <source>
        <dbReference type="ARBA" id="ARBA00004123"/>
    </source>
</evidence>
<dbReference type="AlphaFoldDB" id="J7S0U9"/>
<dbReference type="KEGG" id="kng:KNAG_0G01140"/>
<dbReference type="PANTHER" id="PTHR24408:SF58">
    <property type="entry name" value="TRANSCRIPTION FACTOR (TFIIIA), PUTATIVE (AFU_ORTHOLOGUE AFUA_1G05150)-RELATED"/>
    <property type="match status" value="1"/>
</dbReference>
<comment type="subcellular location">
    <subcellularLocation>
        <location evidence="1">Nucleus</location>
    </subcellularLocation>
</comment>
<feature type="compositionally biased region" description="Polar residues" evidence="8">
    <location>
        <begin position="374"/>
        <end position="386"/>
    </location>
</feature>
<dbReference type="InterPro" id="IPR036236">
    <property type="entry name" value="Znf_C2H2_sf"/>
</dbReference>
<accession>J7S0U9</accession>
<feature type="domain" description="C2H2-type" evidence="9">
    <location>
        <begin position="455"/>
        <end position="482"/>
    </location>
</feature>
<dbReference type="HOGENOM" id="CLU_524838_0_0_1"/>
<dbReference type="SUPFAM" id="SSF57667">
    <property type="entry name" value="beta-beta-alpha zinc fingers"/>
    <property type="match status" value="1"/>
</dbReference>
<evidence type="ECO:0000256" key="6">
    <source>
        <dbReference type="ARBA" id="ARBA00023242"/>
    </source>
</evidence>
<protein>
    <recommendedName>
        <fullName evidence="9">C2H2-type domain-containing protein</fullName>
    </recommendedName>
</protein>
<evidence type="ECO:0000313" key="10">
    <source>
        <dbReference type="EMBL" id="CCK71172.1"/>
    </source>
</evidence>
<feature type="region of interest" description="Disordered" evidence="8">
    <location>
        <begin position="234"/>
        <end position="289"/>
    </location>
</feature>
<reference evidence="10 11" key="1">
    <citation type="journal article" date="2011" name="Proc. Natl. Acad. Sci. U.S.A.">
        <title>Evolutionary erosion of yeast sex chromosomes by mating-type switching accidents.</title>
        <authorList>
            <person name="Gordon J.L."/>
            <person name="Armisen D."/>
            <person name="Proux-Wera E."/>
            <person name="Oheigeartaigh S.S."/>
            <person name="Byrne K.P."/>
            <person name="Wolfe K.H."/>
        </authorList>
    </citation>
    <scope>NUCLEOTIDE SEQUENCE [LARGE SCALE GENOMIC DNA]</scope>
    <source>
        <strain evidence="11">ATCC MYA-139 / BCRC 22969 / CBS 8797 / CCRC 22969 / KCTC 17520 / NBRC 10181 / NCYC 3082</strain>
    </source>
</reference>
<feature type="domain" description="C2H2-type" evidence="9">
    <location>
        <begin position="483"/>
        <end position="512"/>
    </location>
</feature>
<evidence type="ECO:0000313" key="11">
    <source>
        <dbReference type="Proteomes" id="UP000006310"/>
    </source>
</evidence>
<feature type="compositionally biased region" description="Polar residues" evidence="8">
    <location>
        <begin position="237"/>
        <end position="258"/>
    </location>
</feature>
<dbReference type="EMBL" id="HE978320">
    <property type="protein sequence ID" value="CCK71172.1"/>
    <property type="molecule type" value="Genomic_DNA"/>
</dbReference>
<dbReference type="GO" id="GO:0000981">
    <property type="term" value="F:DNA-binding transcription factor activity, RNA polymerase II-specific"/>
    <property type="evidence" value="ECO:0007669"/>
    <property type="project" value="TreeGrafter"/>
</dbReference>
<evidence type="ECO:0000256" key="8">
    <source>
        <dbReference type="SAM" id="MobiDB-lite"/>
    </source>
</evidence>
<keyword evidence="6" id="KW-0539">Nucleus</keyword>
<keyword evidence="5" id="KW-0862">Zinc</keyword>
<evidence type="ECO:0000256" key="5">
    <source>
        <dbReference type="ARBA" id="ARBA00022833"/>
    </source>
</evidence>
<dbReference type="Pfam" id="PF00096">
    <property type="entry name" value="zf-C2H2"/>
    <property type="match status" value="2"/>
</dbReference>
<keyword evidence="11" id="KW-1185">Reference proteome</keyword>